<feature type="region of interest" description="Disordered" evidence="1">
    <location>
        <begin position="22"/>
        <end position="45"/>
    </location>
</feature>
<keyword evidence="3" id="KW-1185">Reference proteome</keyword>
<comment type="caution">
    <text evidence="2">The sequence shown here is derived from an EMBL/GenBank/DDBJ whole genome shotgun (WGS) entry which is preliminary data.</text>
</comment>
<protein>
    <recommendedName>
        <fullName evidence="4">Cell division protein ZipA</fullName>
    </recommendedName>
</protein>
<feature type="region of interest" description="Disordered" evidence="1">
    <location>
        <begin position="73"/>
        <end position="100"/>
    </location>
</feature>
<evidence type="ECO:0008006" key="4">
    <source>
        <dbReference type="Google" id="ProtNLM"/>
    </source>
</evidence>
<evidence type="ECO:0000313" key="2">
    <source>
        <dbReference type="EMBL" id="MFC4411079.1"/>
    </source>
</evidence>
<name>A0ABV8X7F5_9LACT</name>
<sequence length="140" mass="16179">MEIIAVIVLGLISLLFKKFGDQQEETPPRQRPVSPNQQSRQPKRLDDYARKLFEEFQEPQRRSPEPIRTIEVKQPARQELTMEPVTENVPVETSTSRRATVRVKEAKRTVKSTSILPKNEQELLQGFIFSEVIGPPKSKR</sequence>
<accession>A0ABV8X7F5</accession>
<proteinExistence type="predicted"/>
<dbReference type="Proteomes" id="UP001595817">
    <property type="component" value="Unassembled WGS sequence"/>
</dbReference>
<evidence type="ECO:0000313" key="3">
    <source>
        <dbReference type="Proteomes" id="UP001595817"/>
    </source>
</evidence>
<dbReference type="EMBL" id="JBHSEC010000019">
    <property type="protein sequence ID" value="MFC4411079.1"/>
    <property type="molecule type" value="Genomic_DNA"/>
</dbReference>
<gene>
    <name evidence="2" type="ORF">ACFOZY_11685</name>
</gene>
<dbReference type="RefSeq" id="WP_378155623.1">
    <property type="nucleotide sequence ID" value="NZ_JBHSEC010000019.1"/>
</dbReference>
<evidence type="ECO:0000256" key="1">
    <source>
        <dbReference type="SAM" id="MobiDB-lite"/>
    </source>
</evidence>
<reference evidence="3" key="1">
    <citation type="journal article" date="2019" name="Int. J. Syst. Evol. Microbiol.">
        <title>The Global Catalogue of Microorganisms (GCM) 10K type strain sequencing project: providing services to taxonomists for standard genome sequencing and annotation.</title>
        <authorList>
            <consortium name="The Broad Institute Genomics Platform"/>
            <consortium name="The Broad Institute Genome Sequencing Center for Infectious Disease"/>
            <person name="Wu L."/>
            <person name="Ma J."/>
        </authorList>
    </citation>
    <scope>NUCLEOTIDE SEQUENCE [LARGE SCALE GENOMIC DNA]</scope>
    <source>
        <strain evidence="3">CCUG 59778</strain>
    </source>
</reference>
<organism evidence="2 3">
    <name type="scientific">Chungangia koreensis</name>
    <dbReference type="NCBI Taxonomy" id="752657"/>
    <lineage>
        <taxon>Bacteria</taxon>
        <taxon>Bacillati</taxon>
        <taxon>Bacillota</taxon>
        <taxon>Bacilli</taxon>
        <taxon>Lactobacillales</taxon>
        <taxon>Chungangia</taxon>
    </lineage>
</organism>